<evidence type="ECO:0000256" key="1">
    <source>
        <dbReference type="SAM" id="SignalP"/>
    </source>
</evidence>
<dbReference type="PROSITE" id="PS52045">
    <property type="entry name" value="NEPROSIN_PEP_CD"/>
    <property type="match status" value="1"/>
</dbReference>
<name>A0AAD8K1K6_TARER</name>
<dbReference type="Pfam" id="PF14365">
    <property type="entry name" value="Neprosin_AP"/>
    <property type="match status" value="1"/>
</dbReference>
<keyword evidence="1" id="KW-0732">Signal</keyword>
<proteinExistence type="predicted"/>
<dbReference type="EMBL" id="JAUHHV010000009">
    <property type="protein sequence ID" value="KAK1413376.1"/>
    <property type="molecule type" value="Genomic_DNA"/>
</dbReference>
<dbReference type="InterPro" id="IPR004314">
    <property type="entry name" value="Neprosin"/>
</dbReference>
<keyword evidence="4" id="KW-1185">Reference proteome</keyword>
<reference evidence="3" key="1">
    <citation type="journal article" date="2023" name="bioRxiv">
        <title>Improved chromosome-level genome assembly for marigold (Tagetes erecta).</title>
        <authorList>
            <person name="Jiang F."/>
            <person name="Yuan L."/>
            <person name="Wang S."/>
            <person name="Wang H."/>
            <person name="Xu D."/>
            <person name="Wang A."/>
            <person name="Fan W."/>
        </authorList>
    </citation>
    <scope>NUCLEOTIDE SEQUENCE</scope>
    <source>
        <strain evidence="3">WSJ</strain>
        <tissue evidence="3">Leaf</tissue>
    </source>
</reference>
<dbReference type="InterPro" id="IPR053168">
    <property type="entry name" value="Glutamic_endopeptidase"/>
</dbReference>
<dbReference type="Proteomes" id="UP001229421">
    <property type="component" value="Unassembled WGS sequence"/>
</dbReference>
<feature type="domain" description="Neprosin PEP catalytic" evidence="2">
    <location>
        <begin position="144"/>
        <end position="396"/>
    </location>
</feature>
<dbReference type="Pfam" id="PF03080">
    <property type="entry name" value="Neprosin"/>
    <property type="match status" value="1"/>
</dbReference>
<dbReference type="PANTHER" id="PTHR31589:SF220">
    <property type="entry name" value="NEPROSIN DOMAIN-CONTAINING PROTEIN"/>
    <property type="match status" value="1"/>
</dbReference>
<organism evidence="3 4">
    <name type="scientific">Tagetes erecta</name>
    <name type="common">African marigold</name>
    <dbReference type="NCBI Taxonomy" id="13708"/>
    <lineage>
        <taxon>Eukaryota</taxon>
        <taxon>Viridiplantae</taxon>
        <taxon>Streptophyta</taxon>
        <taxon>Embryophyta</taxon>
        <taxon>Tracheophyta</taxon>
        <taxon>Spermatophyta</taxon>
        <taxon>Magnoliopsida</taxon>
        <taxon>eudicotyledons</taxon>
        <taxon>Gunneridae</taxon>
        <taxon>Pentapetalae</taxon>
        <taxon>asterids</taxon>
        <taxon>campanulids</taxon>
        <taxon>Asterales</taxon>
        <taxon>Asteraceae</taxon>
        <taxon>Asteroideae</taxon>
        <taxon>Heliantheae alliance</taxon>
        <taxon>Tageteae</taxon>
        <taxon>Tagetes</taxon>
    </lineage>
</organism>
<protein>
    <recommendedName>
        <fullName evidence="2">Neprosin PEP catalytic domain-containing protein</fullName>
    </recommendedName>
</protein>
<evidence type="ECO:0000259" key="2">
    <source>
        <dbReference type="PROSITE" id="PS52045"/>
    </source>
</evidence>
<evidence type="ECO:0000313" key="4">
    <source>
        <dbReference type="Proteomes" id="UP001229421"/>
    </source>
</evidence>
<comment type="caution">
    <text evidence="3">The sequence shown here is derived from an EMBL/GenBank/DDBJ whole genome shotgun (WGS) entry which is preliminary data.</text>
</comment>
<evidence type="ECO:0000313" key="3">
    <source>
        <dbReference type="EMBL" id="KAK1413376.1"/>
    </source>
</evidence>
<dbReference type="PANTHER" id="PTHR31589">
    <property type="entry name" value="PROTEIN, PUTATIVE (DUF239)-RELATED-RELATED"/>
    <property type="match status" value="1"/>
</dbReference>
<accession>A0AAD8K1K6</accession>
<sequence length="396" mass="44923">MVVLCLFTMAHFSYASSMENVEVMKHLNRLNKRPVKSIMSPDGDIIDCVRISHQLAFDHPLLKNHTIKTRPSYYPNWAKDDNARMNTSKETFIQLWHSKGKCPEGTIPVRRTKKKDVLRFNSVKSYRKKMSSFPASSSTDPAFVDVRSGHEHVIASTLGTFYGSKATFNVWNPHVQEQMEFSLGQLWILAGPDSVINTIEAGWHVDPYLYGDTNTRLFIFWTNDGYQVNACYNLLCSGFVQTSNEIAIGGSLSTSKLDGSQSDITIFIWKEKKEGDWWMKVDGKVIGYWPATLFSYLRESASRLDWGGEVINLNTNGQHTTTQMGNGYFPQKGLEKASYIKQIQTVDESITLRTPQDLKVFADRMSCYDIVKGVNNDDNWGSHFFYGGPGRNPNCP</sequence>
<dbReference type="Gene3D" id="3.90.1320.10">
    <property type="entry name" value="Outer-capsid protein sigma 3, large lobe"/>
    <property type="match status" value="1"/>
</dbReference>
<dbReference type="InterPro" id="IPR025521">
    <property type="entry name" value="Neprosin_propep"/>
</dbReference>
<feature type="signal peptide" evidence="1">
    <location>
        <begin position="1"/>
        <end position="15"/>
    </location>
</feature>
<gene>
    <name evidence="3" type="ORF">QVD17_35148</name>
</gene>
<feature type="chain" id="PRO_5042174721" description="Neprosin PEP catalytic domain-containing protein" evidence="1">
    <location>
        <begin position="16"/>
        <end position="396"/>
    </location>
</feature>
<dbReference type="AlphaFoldDB" id="A0AAD8K1K6"/>